<dbReference type="Proteomes" id="UP000277204">
    <property type="component" value="Unassembled WGS sequence"/>
</dbReference>
<sequence length="84" mass="9401">MEKAVRGGNIKRLYEAMKKLRYKWVEHSEELSNRPASLNPSDIKAAPTDLPVDVTPPMVEEIGMAIRQIESGKASELDNIPPEL</sequence>
<evidence type="ECO:0000313" key="2">
    <source>
        <dbReference type="Proteomes" id="UP000277204"/>
    </source>
</evidence>
<dbReference type="EMBL" id="UZAI01018375">
    <property type="protein sequence ID" value="VDP36377.1"/>
    <property type="molecule type" value="Genomic_DNA"/>
</dbReference>
<protein>
    <submittedName>
        <fullName evidence="1">Uncharacterized protein</fullName>
    </submittedName>
</protein>
<dbReference type="AlphaFoldDB" id="A0A183MX23"/>
<organism evidence="1 2">
    <name type="scientific">Schistosoma margrebowiei</name>
    <dbReference type="NCBI Taxonomy" id="48269"/>
    <lineage>
        <taxon>Eukaryota</taxon>
        <taxon>Metazoa</taxon>
        <taxon>Spiralia</taxon>
        <taxon>Lophotrochozoa</taxon>
        <taxon>Platyhelminthes</taxon>
        <taxon>Trematoda</taxon>
        <taxon>Digenea</taxon>
        <taxon>Strigeidida</taxon>
        <taxon>Schistosomatoidea</taxon>
        <taxon>Schistosomatidae</taxon>
        <taxon>Schistosoma</taxon>
    </lineage>
</organism>
<reference evidence="1 2" key="1">
    <citation type="submission" date="2018-11" db="EMBL/GenBank/DDBJ databases">
        <authorList>
            <consortium name="Pathogen Informatics"/>
        </authorList>
    </citation>
    <scope>NUCLEOTIDE SEQUENCE [LARGE SCALE GENOMIC DNA]</scope>
    <source>
        <strain evidence="1 2">Zambia</strain>
    </source>
</reference>
<name>A0A183MX23_9TREM</name>
<gene>
    <name evidence="1" type="ORF">SMRZ_LOCUS20598</name>
</gene>
<accession>A0A183MX23</accession>
<keyword evidence="2" id="KW-1185">Reference proteome</keyword>
<evidence type="ECO:0000313" key="1">
    <source>
        <dbReference type="EMBL" id="VDP36377.1"/>
    </source>
</evidence>
<proteinExistence type="predicted"/>